<evidence type="ECO:0000259" key="4">
    <source>
        <dbReference type="PROSITE" id="PS51819"/>
    </source>
</evidence>
<dbReference type="RefSeq" id="WP_319831471.1">
    <property type="nucleotide sequence ID" value="NZ_CP138858.1"/>
</dbReference>
<keyword evidence="6" id="KW-1185">Reference proteome</keyword>
<reference evidence="5 6" key="1">
    <citation type="submission" date="2023-11" db="EMBL/GenBank/DDBJ databases">
        <title>Coraliomargarita sp. nov., isolated from marine algae.</title>
        <authorList>
            <person name="Lee J.K."/>
            <person name="Baek J.H."/>
            <person name="Kim J.M."/>
            <person name="Choi D.G."/>
            <person name="Jeon C.O."/>
        </authorList>
    </citation>
    <scope>NUCLEOTIDE SEQUENCE [LARGE SCALE GENOMIC DNA]</scope>
    <source>
        <strain evidence="5 6">J2-16</strain>
    </source>
</reference>
<dbReference type="InterPro" id="IPR000335">
    <property type="entry name" value="Bleomycin-R"/>
</dbReference>
<protein>
    <recommendedName>
        <fullName evidence="2">Bleomycin resistance protein</fullName>
    </recommendedName>
</protein>
<evidence type="ECO:0000256" key="1">
    <source>
        <dbReference type="ARBA" id="ARBA00011051"/>
    </source>
</evidence>
<dbReference type="InterPro" id="IPR037523">
    <property type="entry name" value="VOC_core"/>
</dbReference>
<proteinExistence type="inferred from homology"/>
<dbReference type="InterPro" id="IPR029068">
    <property type="entry name" value="Glyas_Bleomycin-R_OHBP_Dase"/>
</dbReference>
<keyword evidence="3" id="KW-0046">Antibiotic resistance</keyword>
<organism evidence="5 6">
    <name type="scientific">Coraliomargarita algicola</name>
    <dbReference type="NCBI Taxonomy" id="3092156"/>
    <lineage>
        <taxon>Bacteria</taxon>
        <taxon>Pseudomonadati</taxon>
        <taxon>Verrucomicrobiota</taxon>
        <taxon>Opitutia</taxon>
        <taxon>Puniceicoccales</taxon>
        <taxon>Coraliomargaritaceae</taxon>
        <taxon>Coraliomargarita</taxon>
    </lineage>
</organism>
<dbReference type="EMBL" id="CP138858">
    <property type="protein sequence ID" value="WPJ94547.1"/>
    <property type="molecule type" value="Genomic_DNA"/>
</dbReference>
<evidence type="ECO:0000256" key="3">
    <source>
        <dbReference type="ARBA" id="ARBA00023251"/>
    </source>
</evidence>
<evidence type="ECO:0000313" key="5">
    <source>
        <dbReference type="EMBL" id="WPJ94547.1"/>
    </source>
</evidence>
<evidence type="ECO:0000313" key="6">
    <source>
        <dbReference type="Proteomes" id="UP001324993"/>
    </source>
</evidence>
<sequence>MKNLKAVIPVIHSTNIEVSLQYYCEGLGFTKEWDYCQGEGTERVTYVGLQLEGIWIHLSSFSGDGVTGSVTAFAVSDVDALFSKFQSNKIEVGLEPCDQSWGNREMYLNDPDGNHLRFIQEK</sequence>
<dbReference type="PROSITE" id="PS51819">
    <property type="entry name" value="VOC"/>
    <property type="match status" value="1"/>
</dbReference>
<dbReference type="SUPFAM" id="SSF54593">
    <property type="entry name" value="Glyoxalase/Bleomycin resistance protein/Dihydroxybiphenyl dioxygenase"/>
    <property type="match status" value="1"/>
</dbReference>
<accession>A0ABZ0REW3</accession>
<feature type="domain" description="VOC" evidence="4">
    <location>
        <begin position="5"/>
        <end position="121"/>
    </location>
</feature>
<dbReference type="Gene3D" id="3.10.180.10">
    <property type="entry name" value="2,3-Dihydroxybiphenyl 1,2-Dioxygenase, domain 1"/>
    <property type="match status" value="1"/>
</dbReference>
<comment type="similarity">
    <text evidence="1">Belongs to the bleomycin resistance protein family.</text>
</comment>
<dbReference type="Proteomes" id="UP001324993">
    <property type="component" value="Chromosome"/>
</dbReference>
<evidence type="ECO:0000256" key="2">
    <source>
        <dbReference type="ARBA" id="ARBA00021572"/>
    </source>
</evidence>
<dbReference type="CDD" id="cd08349">
    <property type="entry name" value="BLMA_like"/>
    <property type="match status" value="1"/>
</dbReference>
<dbReference type="InterPro" id="IPR004360">
    <property type="entry name" value="Glyas_Fos-R_dOase_dom"/>
</dbReference>
<dbReference type="Pfam" id="PF00903">
    <property type="entry name" value="Glyoxalase"/>
    <property type="match status" value="1"/>
</dbReference>
<name>A0ABZ0REW3_9BACT</name>
<gene>
    <name evidence="5" type="ORF">SH580_14020</name>
</gene>